<dbReference type="GO" id="GO:0006355">
    <property type="term" value="P:regulation of DNA-templated transcription"/>
    <property type="evidence" value="ECO:0007669"/>
    <property type="project" value="InterPro"/>
</dbReference>
<dbReference type="SUPFAM" id="SSF47598">
    <property type="entry name" value="Ribbon-helix-helix"/>
    <property type="match status" value="1"/>
</dbReference>
<accession>A0A401UVJ0</accession>
<dbReference type="AlphaFoldDB" id="A0A401UVJ0"/>
<dbReference type="InterPro" id="IPR010985">
    <property type="entry name" value="Ribbon_hlx_hlx"/>
</dbReference>
<proteinExistence type="predicted"/>
<evidence type="ECO:0000313" key="2">
    <source>
        <dbReference type="EMBL" id="GCD18706.1"/>
    </source>
</evidence>
<dbReference type="Proteomes" id="UP000288246">
    <property type="component" value="Unassembled WGS sequence"/>
</dbReference>
<gene>
    <name evidence="2" type="ORF">CTKZ_02680</name>
</gene>
<name>A0A401UVJ0_9CELL</name>
<protein>
    <recommendedName>
        <fullName evidence="1">Antitoxin FitA-like ribbon-helix-helix domain-containing protein</fullName>
    </recommendedName>
</protein>
<dbReference type="Pfam" id="PF22513">
    <property type="entry name" value="FitA-like_RHH"/>
    <property type="match status" value="1"/>
</dbReference>
<dbReference type="EMBL" id="BHYL01000024">
    <property type="protein sequence ID" value="GCD18706.1"/>
    <property type="molecule type" value="Genomic_DNA"/>
</dbReference>
<sequence>MTAFCMHRRYDGGMSVTITVRDVPDDVRDELAARAARSGRSLQEYLRAQLIDLSAHPTAADAVAAIRARARTYPPFDLARVIDDLDADRR</sequence>
<dbReference type="InterPro" id="IPR053853">
    <property type="entry name" value="FitA-like_RHH"/>
</dbReference>
<comment type="caution">
    <text evidence="2">The sequence shown here is derived from an EMBL/GenBank/DDBJ whole genome shotgun (WGS) entry which is preliminary data.</text>
</comment>
<organism evidence="2 3">
    <name type="scientific">Cellulomonas algicola</name>
    <dbReference type="NCBI Taxonomy" id="2071633"/>
    <lineage>
        <taxon>Bacteria</taxon>
        <taxon>Bacillati</taxon>
        <taxon>Actinomycetota</taxon>
        <taxon>Actinomycetes</taxon>
        <taxon>Micrococcales</taxon>
        <taxon>Cellulomonadaceae</taxon>
        <taxon>Cellulomonas</taxon>
    </lineage>
</organism>
<feature type="domain" description="Antitoxin FitA-like ribbon-helix-helix" evidence="1">
    <location>
        <begin position="17"/>
        <end position="50"/>
    </location>
</feature>
<evidence type="ECO:0000313" key="3">
    <source>
        <dbReference type="Proteomes" id="UP000288246"/>
    </source>
</evidence>
<evidence type="ECO:0000259" key="1">
    <source>
        <dbReference type="Pfam" id="PF22513"/>
    </source>
</evidence>
<reference evidence="2 3" key="1">
    <citation type="submission" date="2018-11" db="EMBL/GenBank/DDBJ databases">
        <title>Draft genome sequence of Cellulomonas takizawaensis strain TKZ-21.</title>
        <authorList>
            <person name="Yamamura H."/>
            <person name="Hayashi T."/>
            <person name="Hamada M."/>
            <person name="Serisawa Y."/>
            <person name="Matsuyama K."/>
            <person name="Nakagawa Y."/>
            <person name="Otoguro M."/>
            <person name="Yanagida F."/>
            <person name="Hayakawa M."/>
        </authorList>
    </citation>
    <scope>NUCLEOTIDE SEQUENCE [LARGE SCALE GENOMIC DNA]</scope>
    <source>
        <strain evidence="2 3">TKZ-21</strain>
    </source>
</reference>
<keyword evidence="3" id="KW-1185">Reference proteome</keyword>